<accession>A0A0L6JSI7</accession>
<comment type="function">
    <text evidence="3">Required for flagellar hook formation. May act as a scaffolding protein.</text>
</comment>
<reference evidence="5" key="1">
    <citation type="submission" date="2015-07" db="EMBL/GenBank/DDBJ databases">
        <title>Near-Complete Genome Sequence of the Cellulolytic Bacterium Bacteroides (Pseudobacteroides) cellulosolvens ATCC 35603.</title>
        <authorList>
            <person name="Dassa B."/>
            <person name="Utturkar S.M."/>
            <person name="Klingeman D.M."/>
            <person name="Hurt R.A."/>
            <person name="Keller M."/>
            <person name="Xu J."/>
            <person name="Reddy Y.H.K."/>
            <person name="Borovok I."/>
            <person name="Grinberg I.R."/>
            <person name="Lamed R."/>
            <person name="Zhivin O."/>
            <person name="Bayer E.A."/>
            <person name="Brown S.D."/>
        </authorList>
    </citation>
    <scope>NUCLEOTIDE SEQUENCE [LARGE SCALE GENOMIC DNA]</scope>
    <source>
        <strain evidence="5">DSM 2933</strain>
    </source>
</reference>
<evidence type="ECO:0000256" key="3">
    <source>
        <dbReference type="RuleBase" id="RU362076"/>
    </source>
</evidence>
<keyword evidence="4" id="KW-0969">Cilium</keyword>
<evidence type="ECO:0000256" key="2">
    <source>
        <dbReference type="ARBA" id="ARBA00022795"/>
    </source>
</evidence>
<organism evidence="4 5">
    <name type="scientific">Pseudobacteroides cellulosolvens ATCC 35603 = DSM 2933</name>
    <dbReference type="NCBI Taxonomy" id="398512"/>
    <lineage>
        <taxon>Bacteria</taxon>
        <taxon>Bacillati</taxon>
        <taxon>Bacillota</taxon>
        <taxon>Clostridia</taxon>
        <taxon>Eubacteriales</taxon>
        <taxon>Oscillospiraceae</taxon>
        <taxon>Pseudobacteroides</taxon>
    </lineage>
</organism>
<comment type="caution">
    <text evidence="4">The sequence shown here is derived from an EMBL/GenBank/DDBJ whole genome shotgun (WGS) entry which is preliminary data.</text>
</comment>
<sequence length="282" mass="30796">MAVSSINTQKTIQQIIDESAKSTSNRKTGELGKDDFLSLLVTQLRYQDPMKPTEDKEFIGQMAQFSSLEQMQNMNSGFSSVKAMNLVGKYVTATIEDASSNQMKTIDGEVTAVRIAKDKTYVIVKDQEVPIDQVTEVTEGQAGRNSNISTYTNLIGFECRGAVYSTSTGDIVPVNGTVKEIQKGYYEDYAVMDGVSVHISGITGVLTTDPSYKKNYLESHIGETVEVNVVNPSTLKEVPISAVLREYKIAPDGTTTAILDKLDVPVESISNIKPVEQQKAGE</sequence>
<dbReference type="eggNOG" id="COG1843">
    <property type="taxonomic scope" value="Bacteria"/>
</dbReference>
<protein>
    <recommendedName>
        <fullName evidence="3">Basal-body rod modification protein FlgD</fullName>
    </recommendedName>
</protein>
<comment type="similarity">
    <text evidence="1 3">Belongs to the FlgD family.</text>
</comment>
<dbReference type="OrthoDB" id="280334at2"/>
<dbReference type="EMBL" id="LGTC01000001">
    <property type="protein sequence ID" value="KNY28377.1"/>
    <property type="molecule type" value="Genomic_DNA"/>
</dbReference>
<dbReference type="RefSeq" id="WP_036938682.1">
    <property type="nucleotide sequence ID" value="NZ_JQKC01000007.1"/>
</dbReference>
<evidence type="ECO:0000313" key="4">
    <source>
        <dbReference type="EMBL" id="KNY28377.1"/>
    </source>
</evidence>
<evidence type="ECO:0000256" key="1">
    <source>
        <dbReference type="ARBA" id="ARBA00010577"/>
    </source>
</evidence>
<keyword evidence="5" id="KW-1185">Reference proteome</keyword>
<evidence type="ECO:0000313" key="5">
    <source>
        <dbReference type="Proteomes" id="UP000036923"/>
    </source>
</evidence>
<dbReference type="Proteomes" id="UP000036923">
    <property type="component" value="Unassembled WGS sequence"/>
</dbReference>
<gene>
    <name evidence="4" type="ORF">Bccel_3651</name>
</gene>
<name>A0A0L6JSI7_9FIRM</name>
<dbReference type="STRING" id="398512.Bccel_3651"/>
<proteinExistence type="inferred from homology"/>
<dbReference type="InterPro" id="IPR005648">
    <property type="entry name" value="FlgD"/>
</dbReference>
<keyword evidence="4" id="KW-0966">Cell projection</keyword>
<dbReference type="PATRIC" id="fig|398512.5.peg.3825"/>
<dbReference type="AlphaFoldDB" id="A0A0L6JSI7"/>
<dbReference type="Pfam" id="PF03963">
    <property type="entry name" value="FlgD"/>
    <property type="match status" value="1"/>
</dbReference>
<keyword evidence="2 3" id="KW-1005">Bacterial flagellum biogenesis</keyword>
<keyword evidence="4" id="KW-0282">Flagellum</keyword>
<dbReference type="GO" id="GO:0044781">
    <property type="term" value="P:bacterial-type flagellum organization"/>
    <property type="evidence" value="ECO:0007669"/>
    <property type="project" value="UniProtKB-UniRule"/>
</dbReference>